<keyword evidence="1" id="KW-0175">Coiled coil</keyword>
<gene>
    <name evidence="3" type="ORF">B296_00057995</name>
</gene>
<dbReference type="EMBL" id="AMZH03018780">
    <property type="protein sequence ID" value="RRT41190.1"/>
    <property type="molecule type" value="Genomic_DNA"/>
</dbReference>
<evidence type="ECO:0000313" key="4">
    <source>
        <dbReference type="Proteomes" id="UP000287651"/>
    </source>
</evidence>
<accession>A0A426XP13</accession>
<comment type="caution">
    <text evidence="3">The sequence shown here is derived from an EMBL/GenBank/DDBJ whole genome shotgun (WGS) entry which is preliminary data.</text>
</comment>
<sequence length="408" mass="45754">MSSASSHFEFQSIELSTHRSRVLSCPSGDSVSVVVVPSSSALDDSGTADALVVMQSFFNVDSIVTTRRLVEVRKNYFIPLEYELHVPLSGERPYNAFPCGFGLSTDALEAGLRFPLHPVIEVCLEQWRISPYQIAPNSWRFLTEWTSRTVSGFVPALSVDETELVEILRGILSVSRGVKDMNEAWLVEAGLSPAPRDEVRWRSIEGEDPLVPRWSTISGSSPLWTKGPLFGEYLRGALHPTLVKQVYECSSEELMNRVGKSAVWGLHFVSALIYQVHDTGRLVWSQHKKILTLWAMNKELKASVSQELAAVAERWAKELEAEIEKMTIELEAVAAYKASRGFESSLEKMGRVSYEFGYRVTLERLQGKHPDIMIELDPFAKCPEDANVKMDLDQPFNDDTPLEKQPAS</sequence>
<dbReference type="Proteomes" id="UP000287651">
    <property type="component" value="Unassembled WGS sequence"/>
</dbReference>
<feature type="coiled-coil region" evidence="1">
    <location>
        <begin position="309"/>
        <end position="336"/>
    </location>
</feature>
<proteinExistence type="predicted"/>
<feature type="region of interest" description="Disordered" evidence="2">
    <location>
        <begin position="388"/>
        <end position="408"/>
    </location>
</feature>
<dbReference type="AlphaFoldDB" id="A0A426XP13"/>
<organism evidence="3 4">
    <name type="scientific">Ensete ventricosum</name>
    <name type="common">Abyssinian banana</name>
    <name type="synonym">Musa ensete</name>
    <dbReference type="NCBI Taxonomy" id="4639"/>
    <lineage>
        <taxon>Eukaryota</taxon>
        <taxon>Viridiplantae</taxon>
        <taxon>Streptophyta</taxon>
        <taxon>Embryophyta</taxon>
        <taxon>Tracheophyta</taxon>
        <taxon>Spermatophyta</taxon>
        <taxon>Magnoliopsida</taxon>
        <taxon>Liliopsida</taxon>
        <taxon>Zingiberales</taxon>
        <taxon>Musaceae</taxon>
        <taxon>Ensete</taxon>
    </lineage>
</organism>
<reference evidence="3 4" key="1">
    <citation type="journal article" date="2014" name="Agronomy (Basel)">
        <title>A Draft Genome Sequence for Ensete ventricosum, the Drought-Tolerant Tree Against Hunger.</title>
        <authorList>
            <person name="Harrison J."/>
            <person name="Moore K.A."/>
            <person name="Paszkiewicz K."/>
            <person name="Jones T."/>
            <person name="Grant M."/>
            <person name="Ambacheew D."/>
            <person name="Muzemil S."/>
            <person name="Studholme D.J."/>
        </authorList>
    </citation>
    <scope>NUCLEOTIDE SEQUENCE [LARGE SCALE GENOMIC DNA]</scope>
</reference>
<evidence type="ECO:0000256" key="2">
    <source>
        <dbReference type="SAM" id="MobiDB-lite"/>
    </source>
</evidence>
<evidence type="ECO:0000256" key="1">
    <source>
        <dbReference type="SAM" id="Coils"/>
    </source>
</evidence>
<name>A0A426XP13_ENSVE</name>
<evidence type="ECO:0000313" key="3">
    <source>
        <dbReference type="EMBL" id="RRT41190.1"/>
    </source>
</evidence>
<protein>
    <submittedName>
        <fullName evidence="3">Uncharacterized protein</fullName>
    </submittedName>
</protein>